<dbReference type="GeneID" id="63842372"/>
<evidence type="ECO:0000313" key="2">
    <source>
        <dbReference type="Proteomes" id="UP000803844"/>
    </source>
</evidence>
<gene>
    <name evidence="1" type="ORF">M406DRAFT_69280</name>
</gene>
<organism evidence="1 2">
    <name type="scientific">Cryphonectria parasitica (strain ATCC 38755 / EP155)</name>
    <dbReference type="NCBI Taxonomy" id="660469"/>
    <lineage>
        <taxon>Eukaryota</taxon>
        <taxon>Fungi</taxon>
        <taxon>Dikarya</taxon>
        <taxon>Ascomycota</taxon>
        <taxon>Pezizomycotina</taxon>
        <taxon>Sordariomycetes</taxon>
        <taxon>Sordariomycetidae</taxon>
        <taxon>Diaporthales</taxon>
        <taxon>Cryphonectriaceae</taxon>
        <taxon>Cryphonectria-Endothia species complex</taxon>
        <taxon>Cryphonectria</taxon>
    </lineage>
</organism>
<dbReference type="EMBL" id="MU032346">
    <property type="protein sequence ID" value="KAF3767116.1"/>
    <property type="molecule type" value="Genomic_DNA"/>
</dbReference>
<proteinExistence type="predicted"/>
<dbReference type="Proteomes" id="UP000803844">
    <property type="component" value="Unassembled WGS sequence"/>
</dbReference>
<dbReference type="OrthoDB" id="3774077at2759"/>
<dbReference type="AlphaFoldDB" id="A0A9P4Y5L8"/>
<keyword evidence="2" id="KW-1185">Reference proteome</keyword>
<protein>
    <submittedName>
        <fullName evidence="1">Uncharacterized protein</fullName>
    </submittedName>
</protein>
<accession>A0A9P4Y5L8</accession>
<sequence>MPYKVDRGAVHANSSHRVSSALPDTEQLNGASLCGCERLFPPDMGATIMGGWIVEKLFGADIRTQDRSRYLQLSEATTAVSTPSLNFDNAIMAALSELFGPQVADAIIATDKYKSEMASESVVLCIALQAEYSGSRDCEFLASVYDISLQEVVVGPVSDPIQIMLASHGLLTRSFQRDVLCMDMVS</sequence>
<comment type="caution">
    <text evidence="1">The sequence shown here is derived from an EMBL/GenBank/DDBJ whole genome shotgun (WGS) entry which is preliminary data.</text>
</comment>
<name>A0A9P4Y5L8_CRYP1</name>
<reference evidence="1" key="1">
    <citation type="journal article" date="2020" name="Phytopathology">
        <title>Genome sequence of the chestnut blight fungus Cryphonectria parasitica EP155: A fundamental resource for an archetypical invasive plant pathogen.</title>
        <authorList>
            <person name="Crouch J.A."/>
            <person name="Dawe A."/>
            <person name="Aerts A."/>
            <person name="Barry K."/>
            <person name="Churchill A.C.L."/>
            <person name="Grimwood J."/>
            <person name="Hillman B."/>
            <person name="Milgroom M.G."/>
            <person name="Pangilinan J."/>
            <person name="Smith M."/>
            <person name="Salamov A."/>
            <person name="Schmutz J."/>
            <person name="Yadav J."/>
            <person name="Grigoriev I.V."/>
            <person name="Nuss D."/>
        </authorList>
    </citation>
    <scope>NUCLEOTIDE SEQUENCE</scope>
    <source>
        <strain evidence="1">EP155</strain>
    </source>
</reference>
<evidence type="ECO:0000313" key="1">
    <source>
        <dbReference type="EMBL" id="KAF3767116.1"/>
    </source>
</evidence>
<dbReference type="RefSeq" id="XP_040778077.1">
    <property type="nucleotide sequence ID" value="XM_040925243.1"/>
</dbReference>